<dbReference type="SUPFAM" id="SSF81901">
    <property type="entry name" value="HCP-like"/>
    <property type="match status" value="1"/>
</dbReference>
<dbReference type="EMBL" id="VFSG01000001">
    <property type="protein sequence ID" value="TPE38219.1"/>
    <property type="molecule type" value="Genomic_DNA"/>
</dbReference>
<evidence type="ECO:0000313" key="2">
    <source>
        <dbReference type="Proteomes" id="UP000319739"/>
    </source>
</evidence>
<evidence type="ECO:0008006" key="3">
    <source>
        <dbReference type="Google" id="ProtNLM"/>
    </source>
</evidence>
<name>A0ABY2YES3_9STRE</name>
<dbReference type="Proteomes" id="UP000319739">
    <property type="component" value="Unassembled WGS sequence"/>
</dbReference>
<accession>A0ABY2YES3</accession>
<evidence type="ECO:0000313" key="1">
    <source>
        <dbReference type="EMBL" id="TPE38219.1"/>
    </source>
</evidence>
<proteinExistence type="predicted"/>
<sequence length="126" mass="14555">MKSNANISINDSMYISKTDLEKLKIDASSGNSQAASKLANYFAFYEFNNDKFIFWLIRSAELGNTQAQYDLAYIFFDHYQDSKDKNKLDEAEKWALLAQKNGMSITNLLTDIHNEKQNSKNKHENK</sequence>
<dbReference type="RefSeq" id="WP_140814206.1">
    <property type="nucleotide sequence ID" value="NZ_VFSG01000001.1"/>
</dbReference>
<gene>
    <name evidence="1" type="ORF">FJR71_04405</name>
</gene>
<comment type="caution">
    <text evidence="1">The sequence shown here is derived from an EMBL/GenBank/DDBJ whole genome shotgun (WGS) entry which is preliminary data.</text>
</comment>
<protein>
    <recommendedName>
        <fullName evidence="3">Sel1 repeat family protein</fullName>
    </recommendedName>
</protein>
<reference evidence="1 2" key="1">
    <citation type="submission" date="2019-06" db="EMBL/GenBank/DDBJ databases">
        <authorList>
            <person name="Zou Y."/>
        </authorList>
    </citation>
    <scope>NUCLEOTIDE SEQUENCE [LARGE SCALE GENOMIC DNA]</scope>
    <source>
        <strain evidence="1 2">E24</strain>
    </source>
</reference>
<keyword evidence="2" id="KW-1185">Reference proteome</keyword>
<dbReference type="InterPro" id="IPR011990">
    <property type="entry name" value="TPR-like_helical_dom_sf"/>
</dbReference>
<organism evidence="1 2">
    <name type="scientific">Streptococcus xiaochunlingii</name>
    <dbReference type="NCBI Taxonomy" id="2589788"/>
    <lineage>
        <taxon>Bacteria</taxon>
        <taxon>Bacillati</taxon>
        <taxon>Bacillota</taxon>
        <taxon>Bacilli</taxon>
        <taxon>Lactobacillales</taxon>
        <taxon>Streptococcaceae</taxon>
        <taxon>Streptococcus</taxon>
    </lineage>
</organism>
<dbReference type="Gene3D" id="1.25.40.10">
    <property type="entry name" value="Tetratricopeptide repeat domain"/>
    <property type="match status" value="1"/>
</dbReference>